<organism evidence="8 9">
    <name type="scientific">Dioscorea zingiberensis</name>
    <dbReference type="NCBI Taxonomy" id="325984"/>
    <lineage>
        <taxon>Eukaryota</taxon>
        <taxon>Viridiplantae</taxon>
        <taxon>Streptophyta</taxon>
        <taxon>Embryophyta</taxon>
        <taxon>Tracheophyta</taxon>
        <taxon>Spermatophyta</taxon>
        <taxon>Magnoliopsida</taxon>
        <taxon>Liliopsida</taxon>
        <taxon>Dioscoreales</taxon>
        <taxon>Dioscoreaceae</taxon>
        <taxon>Dioscorea</taxon>
    </lineage>
</organism>
<evidence type="ECO:0000259" key="7">
    <source>
        <dbReference type="PROSITE" id="PS51473"/>
    </source>
</evidence>
<evidence type="ECO:0000256" key="6">
    <source>
        <dbReference type="SAM" id="SignalP"/>
    </source>
</evidence>
<dbReference type="PANTHER" id="PTHR32411:SF43">
    <property type="entry name" value="CYSTEINE-RICH REPEAT SECRETORY PROTEIN 38"/>
    <property type="match status" value="1"/>
</dbReference>
<comment type="caution">
    <text evidence="8">The sequence shown here is derived from an EMBL/GenBank/DDBJ whole genome shotgun (WGS) entry which is preliminary data.</text>
</comment>
<reference evidence="8" key="2">
    <citation type="journal article" date="2022" name="Hortic Res">
        <title>The genome of Dioscorea zingiberensis sheds light on the biosynthesis, origin and evolution of the medicinally important diosgenin saponins.</title>
        <authorList>
            <person name="Li Y."/>
            <person name="Tan C."/>
            <person name="Li Z."/>
            <person name="Guo J."/>
            <person name="Li S."/>
            <person name="Chen X."/>
            <person name="Wang C."/>
            <person name="Dai X."/>
            <person name="Yang H."/>
            <person name="Song W."/>
            <person name="Hou L."/>
            <person name="Xu J."/>
            <person name="Tong Z."/>
            <person name="Xu A."/>
            <person name="Yuan X."/>
            <person name="Wang W."/>
            <person name="Yang Q."/>
            <person name="Chen L."/>
            <person name="Sun Z."/>
            <person name="Wang K."/>
            <person name="Pan B."/>
            <person name="Chen J."/>
            <person name="Bao Y."/>
            <person name="Liu F."/>
            <person name="Qi X."/>
            <person name="Gang D.R."/>
            <person name="Wen J."/>
            <person name="Li J."/>
        </authorList>
    </citation>
    <scope>NUCLEOTIDE SEQUENCE</scope>
    <source>
        <strain evidence="8">Dzin_1.0</strain>
    </source>
</reference>
<name>A0A9D5D2E0_9LILI</name>
<dbReference type="InterPro" id="IPR002902">
    <property type="entry name" value="GNK2"/>
</dbReference>
<reference evidence="8" key="1">
    <citation type="submission" date="2021-03" db="EMBL/GenBank/DDBJ databases">
        <authorList>
            <person name="Li Z."/>
            <person name="Yang C."/>
        </authorList>
    </citation>
    <scope>NUCLEOTIDE SEQUENCE</scope>
    <source>
        <strain evidence="8">Dzin_1.0</strain>
        <tissue evidence="8">Leaf</tissue>
    </source>
</reference>
<evidence type="ECO:0000313" key="8">
    <source>
        <dbReference type="EMBL" id="KAJ0983304.1"/>
    </source>
</evidence>
<gene>
    <name evidence="8" type="ORF">J5N97_011559</name>
</gene>
<dbReference type="Proteomes" id="UP001085076">
    <property type="component" value="Miscellaneous, Linkage group lg02"/>
</dbReference>
<dbReference type="Gene3D" id="3.30.430.20">
    <property type="entry name" value="Gnk2 domain, C-X8-C-X2-C motif"/>
    <property type="match status" value="2"/>
</dbReference>
<dbReference type="InterPro" id="IPR050581">
    <property type="entry name" value="CRR_secretory_protein"/>
</dbReference>
<dbReference type="AlphaFoldDB" id="A0A9D5D2E0"/>
<keyword evidence="4" id="KW-0677">Repeat</keyword>
<accession>A0A9D5D2E0</accession>
<dbReference type="GO" id="GO:0005576">
    <property type="term" value="C:extracellular region"/>
    <property type="evidence" value="ECO:0007669"/>
    <property type="project" value="UniProtKB-SubCell"/>
</dbReference>
<feature type="domain" description="Gnk2-homologous" evidence="7">
    <location>
        <begin position="134"/>
        <end position="239"/>
    </location>
</feature>
<dbReference type="EMBL" id="JAGGNH010000002">
    <property type="protein sequence ID" value="KAJ0983304.1"/>
    <property type="molecule type" value="Genomic_DNA"/>
</dbReference>
<evidence type="ECO:0000256" key="2">
    <source>
        <dbReference type="ARBA" id="ARBA00022525"/>
    </source>
</evidence>
<dbReference type="Pfam" id="PF01657">
    <property type="entry name" value="Stress-antifung"/>
    <property type="match status" value="2"/>
</dbReference>
<evidence type="ECO:0000256" key="1">
    <source>
        <dbReference type="ARBA" id="ARBA00004613"/>
    </source>
</evidence>
<dbReference type="CDD" id="cd23509">
    <property type="entry name" value="Gnk2-like"/>
    <property type="match status" value="2"/>
</dbReference>
<dbReference type="InterPro" id="IPR038408">
    <property type="entry name" value="GNK2_sf"/>
</dbReference>
<evidence type="ECO:0000256" key="4">
    <source>
        <dbReference type="ARBA" id="ARBA00022737"/>
    </source>
</evidence>
<protein>
    <recommendedName>
        <fullName evidence="7">Gnk2-homologous domain-containing protein</fullName>
    </recommendedName>
</protein>
<evidence type="ECO:0000256" key="3">
    <source>
        <dbReference type="ARBA" id="ARBA00022729"/>
    </source>
</evidence>
<dbReference type="OrthoDB" id="696781at2759"/>
<dbReference type="PROSITE" id="PS51473">
    <property type="entry name" value="GNK2"/>
    <property type="match status" value="2"/>
</dbReference>
<keyword evidence="3 6" id="KW-0732">Signal</keyword>
<dbReference type="PANTHER" id="PTHR32411">
    <property type="entry name" value="CYSTEINE-RICH REPEAT SECRETORY PROTEIN 38-RELATED"/>
    <property type="match status" value="1"/>
</dbReference>
<sequence length="243" mass="26218">MYCYSRSSSLFLLSFIILLHNVIAADPLYNICSISGNYTAGDTFSSNLDQLMFILATKGPPTGFALGTVGVSLNRVNGLALCRGDVKASSCGTCIRNAGTEIRELCPLKKSSIIWFDNCLLRYSSLEFFGEIDNSNKFYMWNVQNVSDAVAFNDKVTGLLSKLAKEAYVAPSLFATGEKAIGELGKLYGLVQCTRDLSGGDCKKCLDTAISELPSCCDGKRGGRVVGGVATLDMSYTLSMMFN</sequence>
<comment type="subcellular location">
    <subcellularLocation>
        <location evidence="1">Secreted</location>
    </subcellularLocation>
</comment>
<keyword evidence="9" id="KW-1185">Reference proteome</keyword>
<feature type="chain" id="PRO_5038887640" description="Gnk2-homologous domain-containing protein" evidence="6">
    <location>
        <begin position="25"/>
        <end position="243"/>
    </location>
</feature>
<feature type="signal peptide" evidence="6">
    <location>
        <begin position="1"/>
        <end position="24"/>
    </location>
</feature>
<proteinExistence type="inferred from homology"/>
<feature type="domain" description="Gnk2-homologous" evidence="7">
    <location>
        <begin position="26"/>
        <end position="128"/>
    </location>
</feature>
<comment type="similarity">
    <text evidence="5">Belongs to the cysteine-rich repeat secretory protein family.</text>
</comment>
<keyword evidence="2" id="KW-0964">Secreted</keyword>
<evidence type="ECO:0000256" key="5">
    <source>
        <dbReference type="ARBA" id="ARBA00038515"/>
    </source>
</evidence>
<evidence type="ECO:0000313" key="9">
    <source>
        <dbReference type="Proteomes" id="UP001085076"/>
    </source>
</evidence>